<comment type="caution">
    <text evidence="2">The sequence shown here is derived from an EMBL/GenBank/DDBJ whole genome shotgun (WGS) entry which is preliminary data.</text>
</comment>
<dbReference type="AlphaFoldDB" id="A0A0F9DL48"/>
<evidence type="ECO:0000256" key="1">
    <source>
        <dbReference type="SAM" id="MobiDB-lite"/>
    </source>
</evidence>
<dbReference type="EMBL" id="LAZR01028484">
    <property type="protein sequence ID" value="KKL62458.1"/>
    <property type="molecule type" value="Genomic_DNA"/>
</dbReference>
<feature type="compositionally biased region" description="Basic and acidic residues" evidence="1">
    <location>
        <begin position="101"/>
        <end position="118"/>
    </location>
</feature>
<reference evidence="2" key="1">
    <citation type="journal article" date="2015" name="Nature">
        <title>Complex archaea that bridge the gap between prokaryotes and eukaryotes.</title>
        <authorList>
            <person name="Spang A."/>
            <person name="Saw J.H."/>
            <person name="Jorgensen S.L."/>
            <person name="Zaremba-Niedzwiedzka K."/>
            <person name="Martijn J."/>
            <person name="Lind A.E."/>
            <person name="van Eijk R."/>
            <person name="Schleper C."/>
            <person name="Guy L."/>
            <person name="Ettema T.J."/>
        </authorList>
    </citation>
    <scope>NUCLEOTIDE SEQUENCE</scope>
</reference>
<protein>
    <submittedName>
        <fullName evidence="2">Uncharacterized protein</fullName>
    </submittedName>
</protein>
<gene>
    <name evidence="2" type="ORF">LCGC14_2185000</name>
</gene>
<feature type="region of interest" description="Disordered" evidence="1">
    <location>
        <begin position="1"/>
        <end position="62"/>
    </location>
</feature>
<feature type="region of interest" description="Disordered" evidence="1">
    <location>
        <begin position="93"/>
        <end position="136"/>
    </location>
</feature>
<feature type="compositionally biased region" description="Basic and acidic residues" evidence="1">
    <location>
        <begin position="1"/>
        <end position="31"/>
    </location>
</feature>
<evidence type="ECO:0000313" key="2">
    <source>
        <dbReference type="EMBL" id="KKL62458.1"/>
    </source>
</evidence>
<proteinExistence type="predicted"/>
<accession>A0A0F9DL48</accession>
<name>A0A0F9DL48_9ZZZZ</name>
<sequence>MVDEKQEKEGEEEIPKNSDENPKDGEPKQPGEGEAGQGTDASASSEDNGEPEKPKNSLITNAEAVATRIEKANERLERNLKRFEEVQAEAILAGRSHGGGAHKETEDEKWAREAKERYAGTGMDPTPHDGTPTKYS</sequence>
<organism evidence="2">
    <name type="scientific">marine sediment metagenome</name>
    <dbReference type="NCBI Taxonomy" id="412755"/>
    <lineage>
        <taxon>unclassified sequences</taxon>
        <taxon>metagenomes</taxon>
        <taxon>ecological metagenomes</taxon>
    </lineage>
</organism>